<comment type="caution">
    <text evidence="5">The sequence shown here is derived from an EMBL/GenBank/DDBJ whole genome shotgun (WGS) entry which is preliminary data.</text>
</comment>
<sequence length="727" mass="82162">MADPIGTTASILALVGVCAKIIEYIQDVKDGSSERMRLRKEIISTKGILEALITTVKGAEAAPEAWSETIRSIKRKGGPLDLLQEVLFALHDELSRAASANRVERKKDIEERLKVIERQQSLLAFALDNDHVALSKEIQGDTRAIRGDVIAIRAELEQQKDDENRATILGWLTPVDYTLQQHDFISRRQTGTGQWVLDSAEYQTWRQTAKSTLFCQGIPGAGKTILTSIVVEDLTTRFFEVPTVGIAYIYCNFRRKQEQRAEDLIASLLKQLSQSRTSLPETVKALYDKHKRKQTRPSIDELSQALQSASGGCRSRVLTDMFNLNIKYGANVFATSRPVPEITAKFDQGVSLEIRASKQDIEAYIEGNMPRLEAFDDWNEQLRYDIRRQYQTRFLLAQIYLQSLDDKTKPKAVKNALRQFQNQMPGSSEERKREILDQAYDDTLRRIQEQRPNFQQIAMKALAWITHAKRPLRIVELQVALAIEIGDPGLDKDNLEKTERIISVCAGLVTIQEESEIVEFVHYTTQEYMQRKQKDLFADAESEITKSCVTYLSFNVFDSGFCPTDATFEARLQANRLYDYAAHNWGHHARASGFCEGIIAFLKSTSKVEASSQALMAIKLSWTSTYSQDVPRRMSGFHLAAYFGVQDAVYGLLQHWNSIDEKDSYGQTPLSWAAENGHEAVVQQLLAKGAIVETKDDYGQTPLLWAAENGYEAVVQLLQSHLLQPSS</sequence>
<dbReference type="GeneID" id="85327642"/>
<dbReference type="RefSeq" id="XP_060289883.1">
    <property type="nucleotide sequence ID" value="XM_060444372.1"/>
</dbReference>
<dbReference type="Pfam" id="PF22939">
    <property type="entry name" value="WHD_GPIID"/>
    <property type="match status" value="1"/>
</dbReference>
<evidence type="ECO:0000256" key="2">
    <source>
        <dbReference type="PROSITE-ProRule" id="PRU00023"/>
    </source>
</evidence>
<dbReference type="Proteomes" id="UP001172101">
    <property type="component" value="Unassembled WGS sequence"/>
</dbReference>
<dbReference type="SMART" id="SM00248">
    <property type="entry name" value="ANK"/>
    <property type="match status" value="3"/>
</dbReference>
<evidence type="ECO:0000259" key="4">
    <source>
        <dbReference type="Pfam" id="PF24883"/>
    </source>
</evidence>
<dbReference type="PANTHER" id="PTHR10039">
    <property type="entry name" value="AMELOGENIN"/>
    <property type="match status" value="1"/>
</dbReference>
<dbReference type="Pfam" id="PF24883">
    <property type="entry name" value="NPHP3_N"/>
    <property type="match status" value="1"/>
</dbReference>
<name>A0AA40DGV4_9PEZI</name>
<accession>A0AA40DGV4</accession>
<evidence type="ECO:0008006" key="7">
    <source>
        <dbReference type="Google" id="ProtNLM"/>
    </source>
</evidence>
<feature type="domain" description="GPI inositol-deacylase winged helix" evidence="3">
    <location>
        <begin position="453"/>
        <end position="533"/>
    </location>
</feature>
<dbReference type="AlphaFoldDB" id="A0AA40DGV4"/>
<feature type="domain" description="Nephrocystin 3-like N-terminal" evidence="4">
    <location>
        <begin position="191"/>
        <end position="310"/>
    </location>
</feature>
<dbReference type="PANTHER" id="PTHR10039:SF15">
    <property type="entry name" value="NACHT DOMAIN-CONTAINING PROTEIN"/>
    <property type="match status" value="1"/>
</dbReference>
<feature type="repeat" description="ANK" evidence="2">
    <location>
        <begin position="665"/>
        <end position="697"/>
    </location>
</feature>
<keyword evidence="2" id="KW-0040">ANK repeat</keyword>
<dbReference type="Pfam" id="PF12796">
    <property type="entry name" value="Ank_2"/>
    <property type="match status" value="1"/>
</dbReference>
<gene>
    <name evidence="5" type="ORF">B0T26DRAFT_744167</name>
</gene>
<dbReference type="SUPFAM" id="SSF48403">
    <property type="entry name" value="Ankyrin repeat"/>
    <property type="match status" value="1"/>
</dbReference>
<evidence type="ECO:0000313" key="5">
    <source>
        <dbReference type="EMBL" id="KAK0703024.1"/>
    </source>
</evidence>
<dbReference type="InterPro" id="IPR036770">
    <property type="entry name" value="Ankyrin_rpt-contain_sf"/>
</dbReference>
<dbReference type="PROSITE" id="PS50088">
    <property type="entry name" value="ANK_REPEAT"/>
    <property type="match status" value="1"/>
</dbReference>
<protein>
    <recommendedName>
        <fullName evidence="7">Ankyrin repeat protein</fullName>
    </recommendedName>
</protein>
<dbReference type="InterPro" id="IPR002110">
    <property type="entry name" value="Ankyrin_rpt"/>
</dbReference>
<dbReference type="EMBL" id="JAUIRO010000008">
    <property type="protein sequence ID" value="KAK0703024.1"/>
    <property type="molecule type" value="Genomic_DNA"/>
</dbReference>
<reference evidence="5" key="1">
    <citation type="submission" date="2023-06" db="EMBL/GenBank/DDBJ databases">
        <title>Genome-scale phylogeny and comparative genomics of the fungal order Sordariales.</title>
        <authorList>
            <consortium name="Lawrence Berkeley National Laboratory"/>
            <person name="Hensen N."/>
            <person name="Bonometti L."/>
            <person name="Westerberg I."/>
            <person name="Brannstrom I.O."/>
            <person name="Guillou S."/>
            <person name="Cros-Aarteil S."/>
            <person name="Calhoun S."/>
            <person name="Haridas S."/>
            <person name="Kuo A."/>
            <person name="Mondo S."/>
            <person name="Pangilinan J."/>
            <person name="Riley R."/>
            <person name="LaButti K."/>
            <person name="Andreopoulos B."/>
            <person name="Lipzen A."/>
            <person name="Chen C."/>
            <person name="Yanf M."/>
            <person name="Daum C."/>
            <person name="Ng V."/>
            <person name="Clum A."/>
            <person name="Steindorff A."/>
            <person name="Ohm R."/>
            <person name="Martin F."/>
            <person name="Silar P."/>
            <person name="Natvig D."/>
            <person name="Lalanne C."/>
            <person name="Gautier V."/>
            <person name="Ament-velasquez S.L."/>
            <person name="Kruys A."/>
            <person name="Hutchinson M.I."/>
            <person name="Powell A.J."/>
            <person name="Barry K."/>
            <person name="Miller A.N."/>
            <person name="Grigoriev I.V."/>
            <person name="Debuchy R."/>
            <person name="Gladieux P."/>
            <person name="Thoren M.H."/>
            <person name="Johannesson H."/>
        </authorList>
    </citation>
    <scope>NUCLEOTIDE SEQUENCE</scope>
    <source>
        <strain evidence="5">SMH2392-1A</strain>
    </source>
</reference>
<dbReference type="PROSITE" id="PS50297">
    <property type="entry name" value="ANK_REP_REGION"/>
    <property type="match status" value="1"/>
</dbReference>
<dbReference type="InterPro" id="IPR054471">
    <property type="entry name" value="GPIID_WHD"/>
</dbReference>
<evidence type="ECO:0000256" key="1">
    <source>
        <dbReference type="ARBA" id="ARBA00022737"/>
    </source>
</evidence>
<evidence type="ECO:0000259" key="3">
    <source>
        <dbReference type="Pfam" id="PF22939"/>
    </source>
</evidence>
<dbReference type="InterPro" id="IPR056884">
    <property type="entry name" value="NPHP3-like_N"/>
</dbReference>
<keyword evidence="6" id="KW-1185">Reference proteome</keyword>
<organism evidence="5 6">
    <name type="scientific">Lasiosphaeria miniovina</name>
    <dbReference type="NCBI Taxonomy" id="1954250"/>
    <lineage>
        <taxon>Eukaryota</taxon>
        <taxon>Fungi</taxon>
        <taxon>Dikarya</taxon>
        <taxon>Ascomycota</taxon>
        <taxon>Pezizomycotina</taxon>
        <taxon>Sordariomycetes</taxon>
        <taxon>Sordariomycetidae</taxon>
        <taxon>Sordariales</taxon>
        <taxon>Lasiosphaeriaceae</taxon>
        <taxon>Lasiosphaeria</taxon>
    </lineage>
</organism>
<keyword evidence="1" id="KW-0677">Repeat</keyword>
<evidence type="ECO:0000313" key="6">
    <source>
        <dbReference type="Proteomes" id="UP001172101"/>
    </source>
</evidence>
<dbReference type="Gene3D" id="1.25.40.20">
    <property type="entry name" value="Ankyrin repeat-containing domain"/>
    <property type="match status" value="1"/>
</dbReference>
<dbReference type="Gene3D" id="3.40.50.300">
    <property type="entry name" value="P-loop containing nucleotide triphosphate hydrolases"/>
    <property type="match status" value="1"/>
</dbReference>
<dbReference type="InterPro" id="IPR027417">
    <property type="entry name" value="P-loop_NTPase"/>
</dbReference>
<proteinExistence type="predicted"/>